<dbReference type="Gene3D" id="3.40.50.10810">
    <property type="entry name" value="Tandem AAA-ATPase domain"/>
    <property type="match status" value="1"/>
</dbReference>
<protein>
    <submittedName>
        <fullName evidence="4">Helicase</fullName>
    </submittedName>
</protein>
<comment type="caution">
    <text evidence="4">The sequence shown here is derived from an EMBL/GenBank/DDBJ whole genome shotgun (WGS) entry which is preliminary data.</text>
</comment>
<dbReference type="CDD" id="cd18793">
    <property type="entry name" value="SF2_C_SNF"/>
    <property type="match status" value="1"/>
</dbReference>
<dbReference type="SMART" id="SM00490">
    <property type="entry name" value="HELICc"/>
    <property type="match status" value="1"/>
</dbReference>
<dbReference type="Gene3D" id="3.40.50.300">
    <property type="entry name" value="P-loop containing nucleotide triphosphate hydrolases"/>
    <property type="match status" value="1"/>
</dbReference>
<dbReference type="PANTHER" id="PTHR45766:SF6">
    <property type="entry name" value="SWI_SNF-RELATED MATRIX-ASSOCIATED ACTIN-DEPENDENT REGULATOR OF CHROMATIN SUBFAMILY A-LIKE PROTEIN 1"/>
    <property type="match status" value="1"/>
</dbReference>
<dbReference type="InterPro" id="IPR049730">
    <property type="entry name" value="SNF2/RAD54-like_C"/>
</dbReference>
<dbReference type="InterPro" id="IPR038718">
    <property type="entry name" value="SNF2-like_sf"/>
</dbReference>
<reference evidence="4 5" key="1">
    <citation type="submission" date="2019-03" db="EMBL/GenBank/DDBJ databases">
        <title>Genomics of glacier-inhabiting Cryobacterium strains.</title>
        <authorList>
            <person name="Liu Q."/>
            <person name="Xin Y.-H."/>
        </authorList>
    </citation>
    <scope>NUCLEOTIDE SEQUENCE [LARGE SCALE GENOMIC DNA]</scope>
    <source>
        <strain evidence="4 5">CGMCC 1.10440</strain>
    </source>
</reference>
<organism evidence="4 5">
    <name type="scientific">Terrimesophilobacter mesophilus</name>
    <dbReference type="NCBI Taxonomy" id="433647"/>
    <lineage>
        <taxon>Bacteria</taxon>
        <taxon>Bacillati</taxon>
        <taxon>Actinomycetota</taxon>
        <taxon>Actinomycetes</taxon>
        <taxon>Micrococcales</taxon>
        <taxon>Microbacteriaceae</taxon>
        <taxon>Terrimesophilobacter</taxon>
    </lineage>
</organism>
<evidence type="ECO:0000313" key="5">
    <source>
        <dbReference type="Proteomes" id="UP000298488"/>
    </source>
</evidence>
<dbReference type="InterPro" id="IPR001650">
    <property type="entry name" value="Helicase_C-like"/>
</dbReference>
<feature type="domain" description="Helicase C-terminal" evidence="3">
    <location>
        <begin position="677"/>
        <end position="869"/>
    </location>
</feature>
<dbReference type="RefSeq" id="WP_104095903.1">
    <property type="nucleotide sequence ID" value="NZ_JACHBP010000001.1"/>
</dbReference>
<dbReference type="GO" id="GO:0016787">
    <property type="term" value="F:hydrolase activity"/>
    <property type="evidence" value="ECO:0007669"/>
    <property type="project" value="UniProtKB-KW"/>
</dbReference>
<accession>A0A4V3I9M1</accession>
<dbReference type="SUPFAM" id="SSF56024">
    <property type="entry name" value="Phospholipase D/nuclease"/>
    <property type="match status" value="1"/>
</dbReference>
<feature type="domain" description="Helicase ATP-binding" evidence="2">
    <location>
        <begin position="263"/>
        <end position="416"/>
    </location>
</feature>
<dbReference type="GO" id="GO:0031297">
    <property type="term" value="P:replication fork processing"/>
    <property type="evidence" value="ECO:0007669"/>
    <property type="project" value="TreeGrafter"/>
</dbReference>
<dbReference type="Gene3D" id="3.30.870.10">
    <property type="entry name" value="Endonuclease Chain A"/>
    <property type="match status" value="1"/>
</dbReference>
<dbReference type="GO" id="GO:0004386">
    <property type="term" value="F:helicase activity"/>
    <property type="evidence" value="ECO:0007669"/>
    <property type="project" value="UniProtKB-KW"/>
</dbReference>
<dbReference type="AlphaFoldDB" id="A0A4V3I9M1"/>
<proteinExistence type="predicted"/>
<dbReference type="Proteomes" id="UP000298488">
    <property type="component" value="Unassembled WGS sequence"/>
</dbReference>
<dbReference type="InterPro" id="IPR000330">
    <property type="entry name" value="SNF2_N"/>
</dbReference>
<dbReference type="GO" id="GO:0006281">
    <property type="term" value="P:DNA repair"/>
    <property type="evidence" value="ECO:0007669"/>
    <property type="project" value="TreeGrafter"/>
</dbReference>
<dbReference type="Pfam" id="PF00271">
    <property type="entry name" value="Helicase_C"/>
    <property type="match status" value="1"/>
</dbReference>
<gene>
    <name evidence="4" type="ORF">E3N84_08265</name>
</gene>
<dbReference type="Pfam" id="PF00176">
    <property type="entry name" value="SNF2-rel_dom"/>
    <property type="match status" value="1"/>
</dbReference>
<dbReference type="OrthoDB" id="9814088at2"/>
<name>A0A4V3I9M1_9MICO</name>
<dbReference type="SMART" id="SM00487">
    <property type="entry name" value="DEXDc"/>
    <property type="match status" value="1"/>
</dbReference>
<dbReference type="GO" id="GO:0005524">
    <property type="term" value="F:ATP binding"/>
    <property type="evidence" value="ECO:0007669"/>
    <property type="project" value="InterPro"/>
</dbReference>
<dbReference type="PROSITE" id="PS51194">
    <property type="entry name" value="HELICASE_CTER"/>
    <property type="match status" value="1"/>
</dbReference>
<dbReference type="SUPFAM" id="SSF52540">
    <property type="entry name" value="P-loop containing nucleoside triphosphate hydrolases"/>
    <property type="match status" value="2"/>
</dbReference>
<dbReference type="PROSITE" id="PS51192">
    <property type="entry name" value="HELICASE_ATP_BIND_1"/>
    <property type="match status" value="1"/>
</dbReference>
<keyword evidence="5" id="KW-1185">Reference proteome</keyword>
<evidence type="ECO:0000256" key="1">
    <source>
        <dbReference type="ARBA" id="ARBA00022801"/>
    </source>
</evidence>
<keyword evidence="4" id="KW-0347">Helicase</keyword>
<evidence type="ECO:0000259" key="3">
    <source>
        <dbReference type="PROSITE" id="PS51194"/>
    </source>
</evidence>
<evidence type="ECO:0000313" key="4">
    <source>
        <dbReference type="EMBL" id="TFB80038.1"/>
    </source>
</evidence>
<evidence type="ECO:0000259" key="2">
    <source>
        <dbReference type="PROSITE" id="PS51192"/>
    </source>
</evidence>
<keyword evidence="1" id="KW-0378">Hydrolase</keyword>
<dbReference type="InterPro" id="IPR014001">
    <property type="entry name" value="Helicase_ATP-bd"/>
</dbReference>
<dbReference type="EMBL" id="SOFI01000003">
    <property type="protein sequence ID" value="TFB80038.1"/>
    <property type="molecule type" value="Genomic_DNA"/>
</dbReference>
<keyword evidence="4" id="KW-0067">ATP-binding</keyword>
<dbReference type="InterPro" id="IPR027417">
    <property type="entry name" value="P-loop_NTPase"/>
</dbReference>
<sequence length="1162" mass="127759">MTEQIPVFATNRVAPQMTVGEEVRRLFRVNREALANVPSAAIATAYINPAGFLLLADELEKMPRIRILLGADPIPDPLIPLDTNTTLQQRINEALTGHTKWLKAERDALGFEHKSTTSAKRLVEWLRAADTKGEPVVEIRRYTGGFLHGKTYISNHPTHPAYLAGSSNLTLAGLTRNAELNVGASGTHGSTQQVIDWFDECWADSEPYDLAALYEPLWAEHSPWSVFLRMLLARYGEHLDDEQAGPTRFELTRFQADGVKRMRRLLEEIGGVLVADEVGLGKTYLALEVIAAATEQQRQRVLIATPAALKASVWDPVIDQYDISRRVTVHSYEEIRSRMDPEHPDHQNFYDQAEDAALVIVDEAHNLRNASAARSEALDRIILAGRHPKKVVLLTATPVNNSLIDLETLVKYFIRDDARFASIGIPSIRRYIRDAQGLDPEALTPAHLFDLMDQVAVRRTRKFVKDNYKGETIMGPGGKKIPVEFPDADVRRVDYQLDGPGDDLVDAVTYALDIPEEETHVASFSIRRSDPKRLLLARYVPSRYLKSEDLNKTEVSNMGLLRSALLKRLESSPTALAGTLGVLIQTHSAFLAALDKGTVLIGGALRDYVNSESEDLEEIIAGLDEDTEHQATPASLYDADLLKADVERDLALIKELQSLAIAAAHDGEPKVEALLAELKRIVTQAAKPAVTNAPTGDRRKVIVFSTYADTIRDLHERLTTALSAVADDSPLAVYRGRLAPAIIGEFASGKRGGIDQPTRAKAVANFAPRTAGRMRNDGTPVEDDLYDLLLTTDVLAEGVNLQQAGHIVNYDLPWNPMRIVQRHGRVDRIGSQHKAIELNVFFPAEHLDEFLGLEQILVRKLKQADAAIGAGKVLPGVSHYPPQEHYDPDDIVGEIEELIEQSGGSAAGSGEEYRRRLVNAFDANPSLRGQLEDLPYGIGSGFVNPAVSGHSFVFCMKMGDTGHTWFRNVNTDESWQPAPDEEGRIVVDDTLISLVTADPGKPDRARSLPASAFQAAYEAWALAQADAHEEWMHSTDPNALVATPPASFRDARELVKDSGGHLGAVQMETIKRLHTVPTAKARKAMRAALRTPGESESVIEAIITVLDDFGIQPAEKVEPLPVIALEDVRLIAWMAVEGTKPTKPVAKDSVIDASSTPDVKAR</sequence>
<dbReference type="PANTHER" id="PTHR45766">
    <property type="entry name" value="DNA ANNEALING HELICASE AND ENDONUCLEASE ZRANB3 FAMILY MEMBER"/>
    <property type="match status" value="1"/>
</dbReference>
<keyword evidence="4" id="KW-0547">Nucleotide-binding</keyword>